<dbReference type="Gene3D" id="3.30.70.3580">
    <property type="entry name" value="Antirestriction protein"/>
    <property type="match status" value="1"/>
</dbReference>
<dbReference type="EMBL" id="RAHH01000035">
    <property type="protein sequence ID" value="RJT37391.1"/>
    <property type="molecule type" value="Genomic_DNA"/>
</dbReference>
<keyword evidence="3" id="KW-1185">Reference proteome</keyword>
<dbReference type="InterPro" id="IPR004914">
    <property type="entry name" value="Antirestrict"/>
</dbReference>
<dbReference type="AlphaFoldDB" id="A0A419N368"/>
<dbReference type="Proteomes" id="UP000284908">
    <property type="component" value="Unassembled WGS sequence"/>
</dbReference>
<name>A0A419N368_9GAMM</name>
<sequence length="148" mass="16421">MNQSGISASNTTITAEVVSENQRMDVLPALFGSAFMRGENLITGYMRNICAGYTGGYWDFISLSNGGFYLRPDMEKIELSIAGNGFHEEVSADAAGIVVTLYALNMLMWDSADSDRQELLNHLYQQSEKLKDYAETISEHSAIYRAID</sequence>
<comment type="caution">
    <text evidence="2">The sequence shown here is derived from an EMBL/GenBank/DDBJ whole genome shotgun (WGS) entry which is preliminary data.</text>
</comment>
<gene>
    <name evidence="2" type="ORF">D6C13_22260</name>
</gene>
<dbReference type="RefSeq" id="WP_120134864.1">
    <property type="nucleotide sequence ID" value="NZ_RAHH01000035.1"/>
</dbReference>
<reference evidence="2 3" key="1">
    <citation type="submission" date="2018-09" db="EMBL/GenBank/DDBJ databases">
        <authorList>
            <person name="Le Fleche-Mateos A."/>
        </authorList>
    </citation>
    <scope>NUCLEOTIDE SEQUENCE [LARGE SCALE GENOMIC DNA]</scope>
    <source>
        <strain evidence="2 3">DSM 27399</strain>
    </source>
</reference>
<dbReference type="Pfam" id="PF03230">
    <property type="entry name" value="Antirestrict"/>
    <property type="match status" value="1"/>
</dbReference>
<accession>A0A419N368</accession>
<organism evidence="2 3">
    <name type="scientific">Rahnella woolbedingensis</name>
    <dbReference type="NCBI Taxonomy" id="1510574"/>
    <lineage>
        <taxon>Bacteria</taxon>
        <taxon>Pseudomonadati</taxon>
        <taxon>Pseudomonadota</taxon>
        <taxon>Gammaproteobacteria</taxon>
        <taxon>Enterobacterales</taxon>
        <taxon>Yersiniaceae</taxon>
        <taxon>Rahnella</taxon>
    </lineage>
</organism>
<evidence type="ECO:0000313" key="3">
    <source>
        <dbReference type="Proteomes" id="UP000284908"/>
    </source>
</evidence>
<comment type="similarity">
    <text evidence="1">Belongs to the antirestriction protein family.</text>
</comment>
<dbReference type="OrthoDB" id="1164967at2"/>
<protein>
    <submittedName>
        <fullName evidence="2">Antirestriction protein</fullName>
    </submittedName>
</protein>
<dbReference type="InterPro" id="IPR042297">
    <property type="entry name" value="Antirestriction_sf"/>
</dbReference>
<evidence type="ECO:0000313" key="2">
    <source>
        <dbReference type="EMBL" id="RJT37391.1"/>
    </source>
</evidence>
<evidence type="ECO:0000256" key="1">
    <source>
        <dbReference type="ARBA" id="ARBA00008618"/>
    </source>
</evidence>
<proteinExistence type="inferred from homology"/>